<dbReference type="InterPro" id="IPR036101">
    <property type="entry name" value="CarD-like/TRCF_RID_sf"/>
</dbReference>
<feature type="non-terminal residue" evidence="2">
    <location>
        <position position="251"/>
    </location>
</feature>
<protein>
    <recommendedName>
        <fullName evidence="1">CarD-like/TRCF RNAP-interacting domain-containing protein</fullName>
    </recommendedName>
</protein>
<feature type="domain" description="CarD-like/TRCF RNAP-interacting" evidence="1">
    <location>
        <begin position="187"/>
        <end position="251"/>
    </location>
</feature>
<sequence>YKDVVSRGERPTFLIYIPRDWVVLLVEPVEIQERAERAIAAEEGASRLFSLEKVMRACGERPIVETSVLEQTHAPDSVNFDTTSTEQFSGQVHLVSEELASYVETSDKVYVFCNNTAEQRRLRELLAGTELEEAPEIDYVIGHLFHGFQFTTGRTTFLAHHEIFHRYGQHRQLKRRVRGEPIDSFAELNKSDYVVHITHGIARYRGLVQFEKASEMQEFLDLEFADAVRLYVPVTKIDLVQKYLGSAATPT</sequence>
<comment type="caution">
    <text evidence="2">The sequence shown here is derived from an EMBL/GenBank/DDBJ whole genome shotgun (WGS) entry which is preliminary data.</text>
</comment>
<evidence type="ECO:0000313" key="2">
    <source>
        <dbReference type="EMBL" id="GAG33668.1"/>
    </source>
</evidence>
<dbReference type="SUPFAM" id="SSF141259">
    <property type="entry name" value="CarD-like"/>
    <property type="match status" value="1"/>
</dbReference>
<name>X0XAH2_9ZZZZ</name>
<dbReference type="InterPro" id="IPR003711">
    <property type="entry name" value="CarD-like/TRCF_RID"/>
</dbReference>
<dbReference type="InterPro" id="IPR027417">
    <property type="entry name" value="P-loop_NTPase"/>
</dbReference>
<dbReference type="Gene3D" id="2.40.10.170">
    <property type="match status" value="1"/>
</dbReference>
<accession>X0XAH2</accession>
<dbReference type="SMART" id="SM01058">
    <property type="entry name" value="CarD_TRCF"/>
    <property type="match status" value="1"/>
</dbReference>
<dbReference type="SUPFAM" id="SSF52540">
    <property type="entry name" value="P-loop containing nucleoside triphosphate hydrolases"/>
    <property type="match status" value="1"/>
</dbReference>
<proteinExistence type="predicted"/>
<feature type="non-terminal residue" evidence="2">
    <location>
        <position position="1"/>
    </location>
</feature>
<gene>
    <name evidence="2" type="ORF">S01H1_65004</name>
</gene>
<dbReference type="AlphaFoldDB" id="X0XAH2"/>
<dbReference type="Pfam" id="PF02559">
    <property type="entry name" value="CarD_TRCF_RID"/>
    <property type="match status" value="1"/>
</dbReference>
<reference evidence="2" key="1">
    <citation type="journal article" date="2014" name="Front. Microbiol.">
        <title>High frequency of phylogenetically diverse reductive dehalogenase-homologous genes in deep subseafloor sedimentary metagenomes.</title>
        <authorList>
            <person name="Kawai M."/>
            <person name="Futagami T."/>
            <person name="Toyoda A."/>
            <person name="Takaki Y."/>
            <person name="Nishi S."/>
            <person name="Hori S."/>
            <person name="Arai W."/>
            <person name="Tsubouchi T."/>
            <person name="Morono Y."/>
            <person name="Uchiyama I."/>
            <person name="Ito T."/>
            <person name="Fujiyama A."/>
            <person name="Inagaki F."/>
            <person name="Takami H."/>
        </authorList>
    </citation>
    <scope>NUCLEOTIDE SEQUENCE</scope>
    <source>
        <strain evidence="2">Expedition CK06-06</strain>
    </source>
</reference>
<evidence type="ECO:0000259" key="1">
    <source>
        <dbReference type="SMART" id="SM01058"/>
    </source>
</evidence>
<organism evidence="2">
    <name type="scientific">marine sediment metagenome</name>
    <dbReference type="NCBI Taxonomy" id="412755"/>
    <lineage>
        <taxon>unclassified sequences</taxon>
        <taxon>metagenomes</taxon>
        <taxon>ecological metagenomes</taxon>
    </lineage>
</organism>
<dbReference type="EMBL" id="BARS01042886">
    <property type="protein sequence ID" value="GAG33668.1"/>
    <property type="molecule type" value="Genomic_DNA"/>
</dbReference>